<reference evidence="5 6" key="1">
    <citation type="submission" date="2019-09" db="EMBL/GenBank/DDBJ databases">
        <authorList>
            <person name="Depoorter E."/>
        </authorList>
    </citation>
    <scope>NUCLEOTIDE SEQUENCE [LARGE SCALE GENOMIC DNA]</scope>
    <source>
        <strain evidence="5">R-18109</strain>
    </source>
</reference>
<dbReference type="PROSITE" id="PS50005">
    <property type="entry name" value="TPR"/>
    <property type="match status" value="1"/>
</dbReference>
<protein>
    <submittedName>
        <fullName evidence="5">TPR domain-containing protein</fullName>
    </submittedName>
</protein>
<dbReference type="SUPFAM" id="SSF52540">
    <property type="entry name" value="P-loop containing nucleoside triphosphate hydrolases"/>
    <property type="match status" value="1"/>
</dbReference>
<dbReference type="Pfam" id="PF13469">
    <property type="entry name" value="Sulfotransfer_3"/>
    <property type="match status" value="1"/>
</dbReference>
<feature type="repeat" description="TPR" evidence="4">
    <location>
        <begin position="30"/>
        <end position="63"/>
    </location>
</feature>
<dbReference type="InterPro" id="IPR019734">
    <property type="entry name" value="TPR_rpt"/>
</dbReference>
<dbReference type="RefSeq" id="WP_174951062.1">
    <property type="nucleotide sequence ID" value="NZ_CABVQH010000008.1"/>
</dbReference>
<dbReference type="SUPFAM" id="SSF48452">
    <property type="entry name" value="TPR-like"/>
    <property type="match status" value="1"/>
</dbReference>
<dbReference type="PANTHER" id="PTHR12788:SF10">
    <property type="entry name" value="PROTEIN-TYROSINE SULFOTRANSFERASE"/>
    <property type="match status" value="1"/>
</dbReference>
<proteinExistence type="predicted"/>
<gene>
    <name evidence="5" type="ORF">BLA18109_02830</name>
</gene>
<dbReference type="InterPro" id="IPR027417">
    <property type="entry name" value="P-loop_NTPase"/>
</dbReference>
<dbReference type="SMART" id="SM00028">
    <property type="entry name" value="TPR"/>
    <property type="match status" value="2"/>
</dbReference>
<evidence type="ECO:0000256" key="3">
    <source>
        <dbReference type="ARBA" id="ARBA00022803"/>
    </source>
</evidence>
<evidence type="ECO:0000256" key="1">
    <source>
        <dbReference type="ARBA" id="ARBA00022679"/>
    </source>
</evidence>
<dbReference type="EMBL" id="CABVQH010000008">
    <property type="protein sequence ID" value="VWC75083.1"/>
    <property type="molecule type" value="Genomic_DNA"/>
</dbReference>
<dbReference type="PANTHER" id="PTHR12788">
    <property type="entry name" value="PROTEIN-TYROSINE SULFOTRANSFERASE 2"/>
    <property type="match status" value="1"/>
</dbReference>
<organism evidence="5 6">
    <name type="scientific">Burkholderia lata (strain ATCC 17760 / DSM 23089 / LMG 22485 / NCIMB 9086 / R18194 / 383)</name>
    <dbReference type="NCBI Taxonomy" id="482957"/>
    <lineage>
        <taxon>Bacteria</taxon>
        <taxon>Pseudomonadati</taxon>
        <taxon>Pseudomonadota</taxon>
        <taxon>Betaproteobacteria</taxon>
        <taxon>Burkholderiales</taxon>
        <taxon>Burkholderiaceae</taxon>
        <taxon>Burkholderia</taxon>
        <taxon>Burkholderia cepacia complex</taxon>
    </lineage>
</organism>
<name>A0A6P2V1N3_BURL3</name>
<dbReference type="AlphaFoldDB" id="A0A6P2V1N3"/>
<keyword evidence="1" id="KW-0808">Transferase</keyword>
<keyword evidence="2" id="KW-0677">Repeat</keyword>
<dbReference type="Proteomes" id="UP000494260">
    <property type="component" value="Unassembled WGS sequence"/>
</dbReference>
<accession>A0A6P2V1N3</accession>
<dbReference type="InterPro" id="IPR011990">
    <property type="entry name" value="TPR-like_helical_dom_sf"/>
</dbReference>
<evidence type="ECO:0000313" key="6">
    <source>
        <dbReference type="Proteomes" id="UP000494260"/>
    </source>
</evidence>
<sequence>MSAPADSRDAARAAALASAQAALALTPDDAQAWHRLGMVQEEDHAFAEAADCYRRATELDPRADGSYNNLGNCLNVIGELGGALAAWRTAIELMPHSASYYRNLVQFTTLAADDPCFVLLEQQVALSEQWSADRQVDLYFAYGQALTGIGEPARGFAFLSRANALYRSLTRYDEAAMLGLLEQVSGAFGAELLKAKGGLGDPSASPVFVFGMPRSGTTLVEQILASHPSVFGAGESDAFAQCLVQAVAQGPGALALDALDAATPASLRALGAAYLQRVARNAQGGPYARIVDKYLFSFISAGFIHLALPNARLIHVRRDPVDTCLSIFARCFHDVPFGYDLGELGRFYRAYDALVAHWRAVLLPGVWLEVRYEDLVEDFDAQVRRMLAHCGLDWSDRCTAFHETRRQVTTASAAQVRRPLYRDALRPWRPDADTLRPLLDALGPALASGG</sequence>
<dbReference type="Pfam" id="PF07719">
    <property type="entry name" value="TPR_2"/>
    <property type="match status" value="1"/>
</dbReference>
<evidence type="ECO:0000313" key="5">
    <source>
        <dbReference type="EMBL" id="VWC75083.1"/>
    </source>
</evidence>
<dbReference type="Gene3D" id="1.25.40.10">
    <property type="entry name" value="Tetratricopeptide repeat domain"/>
    <property type="match status" value="1"/>
</dbReference>
<evidence type="ECO:0000256" key="4">
    <source>
        <dbReference type="PROSITE-ProRule" id="PRU00339"/>
    </source>
</evidence>
<dbReference type="InterPro" id="IPR026634">
    <property type="entry name" value="TPST-like"/>
</dbReference>
<dbReference type="Gene3D" id="3.40.50.300">
    <property type="entry name" value="P-loop containing nucleotide triphosphate hydrolases"/>
    <property type="match status" value="1"/>
</dbReference>
<dbReference type="GO" id="GO:0008476">
    <property type="term" value="F:protein-tyrosine sulfotransferase activity"/>
    <property type="evidence" value="ECO:0007669"/>
    <property type="project" value="InterPro"/>
</dbReference>
<keyword evidence="3 4" id="KW-0802">TPR repeat</keyword>
<evidence type="ECO:0000256" key="2">
    <source>
        <dbReference type="ARBA" id="ARBA00022737"/>
    </source>
</evidence>
<dbReference type="InterPro" id="IPR013105">
    <property type="entry name" value="TPR_2"/>
</dbReference>